<dbReference type="EMBL" id="JAVDXT010000004">
    <property type="protein sequence ID" value="MDR7379466.1"/>
    <property type="molecule type" value="Genomic_DNA"/>
</dbReference>
<proteinExistence type="inferred from homology"/>
<evidence type="ECO:0000256" key="2">
    <source>
        <dbReference type="ARBA" id="ARBA00006490"/>
    </source>
</evidence>
<keyword evidence="12" id="KW-1185">Reference proteome</keyword>
<dbReference type="PROSITE" id="PS00595">
    <property type="entry name" value="AA_TRANSFER_CLASS_5"/>
    <property type="match status" value="1"/>
</dbReference>
<dbReference type="SUPFAM" id="SSF52821">
    <property type="entry name" value="Rhodanese/Cell cycle control phosphatase"/>
    <property type="match status" value="1"/>
</dbReference>
<reference evidence="11 12" key="1">
    <citation type="submission" date="2023-07" db="EMBL/GenBank/DDBJ databases">
        <title>Sorghum-associated microbial communities from plants grown in Nebraska, USA.</title>
        <authorList>
            <person name="Schachtman D."/>
        </authorList>
    </citation>
    <scope>NUCLEOTIDE SEQUENCE [LARGE SCALE GENOMIC DNA]</scope>
    <source>
        <strain evidence="11 12">BE313</strain>
    </source>
</reference>
<evidence type="ECO:0000313" key="11">
    <source>
        <dbReference type="EMBL" id="MDR7379466.1"/>
    </source>
</evidence>
<sequence length="522" mass="54418">MTTDIYLDCNATTPVLPAALAAAQNAMGALFGNPSSSHTTGLQARHIVDSVRACAARVLGSGDGQLVFTSGATEGIQTAVLSALCAVRDRQARGEAVGRLLLYGATEHKAVPQSLAHWNAVLGLQLELRALPVDAEGRHDLAVLRALAPQAALVCTMAANNETGVVSDLAGIEAVLNGVAPQAYWLVDCVQALGKLPLQLAQTRIDYAPFSGHKLYAPKGIGLLYVRSGAPFTPLLAGGGQEAGRRAGTENMVGIAALGAVLQALEDGGSFCSPSQMLQFRERLAQSLQAAWPDIVFNAPFATALPTTLNFSVPGVASSVIVDLLDAAGVRVSAGSACSAQLAAPSYVLQAMGVPDWQAASAVRLSFGALADDAFIDAACARIARCGAAWRAEVAPPLPDALPPRHGPALADDPAMHLQPEGLNNFLRNHPEAVLVDVREAYEHRADPQPLRFGRAVRNAPLGRLGPELADCLGDPVVPLVFFCRSGRRSLRAVQTLRQLGYAQVWQVVGGLATNSIAASAD</sequence>
<dbReference type="InterPro" id="IPR000192">
    <property type="entry name" value="Aminotrans_V_dom"/>
</dbReference>
<dbReference type="Pfam" id="PF00266">
    <property type="entry name" value="Aminotran_5"/>
    <property type="match status" value="1"/>
</dbReference>
<dbReference type="Gene3D" id="3.90.1150.10">
    <property type="entry name" value="Aspartate Aminotransferase, domain 1"/>
    <property type="match status" value="1"/>
</dbReference>
<dbReference type="InterPro" id="IPR036873">
    <property type="entry name" value="Rhodanese-like_dom_sf"/>
</dbReference>
<comment type="similarity">
    <text evidence="2">Belongs to the class-V pyridoxal-phosphate-dependent aminotransferase family. NifS/IscS subfamily.</text>
</comment>
<evidence type="ECO:0000256" key="3">
    <source>
        <dbReference type="ARBA" id="ARBA00012239"/>
    </source>
</evidence>
<comment type="caution">
    <text evidence="11">The sequence shown here is derived from an EMBL/GenBank/DDBJ whole genome shotgun (WGS) entry which is preliminary data.</text>
</comment>
<accession>A0ABU2CDU9</accession>
<evidence type="ECO:0000256" key="4">
    <source>
        <dbReference type="ARBA" id="ARBA00022723"/>
    </source>
</evidence>
<dbReference type="PANTHER" id="PTHR11601">
    <property type="entry name" value="CYSTEINE DESULFURYLASE FAMILY MEMBER"/>
    <property type="match status" value="1"/>
</dbReference>
<keyword evidence="7" id="KW-0411">Iron-sulfur</keyword>
<evidence type="ECO:0000256" key="9">
    <source>
        <dbReference type="RuleBase" id="RU004504"/>
    </source>
</evidence>
<dbReference type="PROSITE" id="PS50206">
    <property type="entry name" value="RHODANESE_3"/>
    <property type="match status" value="1"/>
</dbReference>
<dbReference type="InterPro" id="IPR001763">
    <property type="entry name" value="Rhodanese-like_dom"/>
</dbReference>
<dbReference type="Proteomes" id="UP001180487">
    <property type="component" value="Unassembled WGS sequence"/>
</dbReference>
<evidence type="ECO:0000259" key="10">
    <source>
        <dbReference type="PROSITE" id="PS50206"/>
    </source>
</evidence>
<comment type="catalytic activity">
    <reaction evidence="8">
        <text>(sulfur carrier)-H + L-cysteine = (sulfur carrier)-SH + L-alanine</text>
        <dbReference type="Rhea" id="RHEA:43892"/>
        <dbReference type="Rhea" id="RHEA-COMP:14737"/>
        <dbReference type="Rhea" id="RHEA-COMP:14739"/>
        <dbReference type="ChEBI" id="CHEBI:29917"/>
        <dbReference type="ChEBI" id="CHEBI:35235"/>
        <dbReference type="ChEBI" id="CHEBI:57972"/>
        <dbReference type="ChEBI" id="CHEBI:64428"/>
        <dbReference type="EC" id="2.8.1.7"/>
    </reaction>
</comment>
<evidence type="ECO:0000256" key="6">
    <source>
        <dbReference type="ARBA" id="ARBA00023004"/>
    </source>
</evidence>
<evidence type="ECO:0000256" key="7">
    <source>
        <dbReference type="ARBA" id="ARBA00023014"/>
    </source>
</evidence>
<dbReference type="Gene3D" id="1.10.260.50">
    <property type="match status" value="1"/>
</dbReference>
<dbReference type="SUPFAM" id="SSF53383">
    <property type="entry name" value="PLP-dependent transferases"/>
    <property type="match status" value="1"/>
</dbReference>
<dbReference type="Gene3D" id="3.40.250.10">
    <property type="entry name" value="Rhodanese-like domain"/>
    <property type="match status" value="1"/>
</dbReference>
<keyword evidence="4" id="KW-0479">Metal-binding</keyword>
<evidence type="ECO:0000256" key="1">
    <source>
        <dbReference type="ARBA" id="ARBA00001933"/>
    </source>
</evidence>
<gene>
    <name evidence="11" type="ORF">J2X19_004160</name>
</gene>
<evidence type="ECO:0000256" key="8">
    <source>
        <dbReference type="ARBA" id="ARBA00050776"/>
    </source>
</evidence>
<feature type="domain" description="Rhodanese" evidence="10">
    <location>
        <begin position="429"/>
        <end position="520"/>
    </location>
</feature>
<comment type="cofactor">
    <cofactor evidence="1 9">
        <name>pyridoxal 5'-phosphate</name>
        <dbReference type="ChEBI" id="CHEBI:597326"/>
    </cofactor>
</comment>
<protein>
    <recommendedName>
        <fullName evidence="3">cysteine desulfurase</fullName>
        <ecNumber evidence="3">2.8.1.7</ecNumber>
    </recommendedName>
</protein>
<keyword evidence="6" id="KW-0408">Iron</keyword>
<dbReference type="CDD" id="cd00158">
    <property type="entry name" value="RHOD"/>
    <property type="match status" value="1"/>
</dbReference>
<evidence type="ECO:0000313" key="12">
    <source>
        <dbReference type="Proteomes" id="UP001180487"/>
    </source>
</evidence>
<dbReference type="InterPro" id="IPR015421">
    <property type="entry name" value="PyrdxlP-dep_Trfase_major"/>
</dbReference>
<dbReference type="SMART" id="SM00450">
    <property type="entry name" value="RHOD"/>
    <property type="match status" value="1"/>
</dbReference>
<dbReference type="EC" id="2.8.1.7" evidence="3"/>
<name>A0ABU2CDU9_9BURK</name>
<dbReference type="InterPro" id="IPR020578">
    <property type="entry name" value="Aminotrans_V_PyrdxlP_BS"/>
</dbReference>
<dbReference type="Gene3D" id="3.40.640.10">
    <property type="entry name" value="Type I PLP-dependent aspartate aminotransferase-like (Major domain)"/>
    <property type="match status" value="1"/>
</dbReference>
<dbReference type="InterPro" id="IPR015422">
    <property type="entry name" value="PyrdxlP-dep_Trfase_small"/>
</dbReference>
<dbReference type="InterPro" id="IPR015424">
    <property type="entry name" value="PyrdxlP-dep_Trfase"/>
</dbReference>
<dbReference type="PANTHER" id="PTHR11601:SF34">
    <property type="entry name" value="CYSTEINE DESULFURASE"/>
    <property type="match status" value="1"/>
</dbReference>
<organism evidence="11 12">
    <name type="scientific">Rhodoferax ferrireducens</name>
    <dbReference type="NCBI Taxonomy" id="192843"/>
    <lineage>
        <taxon>Bacteria</taxon>
        <taxon>Pseudomonadati</taxon>
        <taxon>Pseudomonadota</taxon>
        <taxon>Betaproteobacteria</taxon>
        <taxon>Burkholderiales</taxon>
        <taxon>Comamonadaceae</taxon>
        <taxon>Rhodoferax</taxon>
    </lineage>
</organism>
<dbReference type="RefSeq" id="WP_310376122.1">
    <property type="nucleotide sequence ID" value="NZ_JAVDXT010000004.1"/>
</dbReference>
<evidence type="ECO:0000256" key="5">
    <source>
        <dbReference type="ARBA" id="ARBA00022898"/>
    </source>
</evidence>
<keyword evidence="5" id="KW-0663">Pyridoxal phosphate</keyword>